<dbReference type="EMBL" id="LJZO01000001">
    <property type="protein sequence ID" value="ROW05662.1"/>
    <property type="molecule type" value="Genomic_DNA"/>
</dbReference>
<reference evidence="3 4" key="1">
    <citation type="submission" date="2015-09" db="EMBL/GenBank/DDBJ databases">
        <title>Host preference determinants of Valsa canker pathogens revealed by comparative genomics.</title>
        <authorList>
            <person name="Yin Z."/>
            <person name="Huang L."/>
        </authorList>
    </citation>
    <scope>NUCLEOTIDE SEQUENCE [LARGE SCALE GENOMIC DNA]</scope>
    <source>
        <strain evidence="3 4">YSFL</strain>
    </source>
</reference>
<dbReference type="PANTHER" id="PTHR10039:SF5">
    <property type="entry name" value="NACHT DOMAIN-CONTAINING PROTEIN"/>
    <property type="match status" value="1"/>
</dbReference>
<evidence type="ECO:0000256" key="1">
    <source>
        <dbReference type="ARBA" id="ARBA00022737"/>
    </source>
</evidence>
<dbReference type="SUPFAM" id="SSF52540">
    <property type="entry name" value="P-loop containing nucleoside triphosphate hydrolases"/>
    <property type="match status" value="1"/>
</dbReference>
<dbReference type="Proteomes" id="UP000284375">
    <property type="component" value="Unassembled WGS sequence"/>
</dbReference>
<dbReference type="AlphaFoldDB" id="A0A423WQP1"/>
<dbReference type="STRING" id="252740.A0A423WQP1"/>
<keyword evidence="1" id="KW-0677">Repeat</keyword>
<gene>
    <name evidence="3" type="ORF">VSDG_00679</name>
</gene>
<dbReference type="PANTHER" id="PTHR10039">
    <property type="entry name" value="AMELOGENIN"/>
    <property type="match status" value="1"/>
</dbReference>
<comment type="caution">
    <text evidence="3">The sequence shown here is derived from an EMBL/GenBank/DDBJ whole genome shotgun (WGS) entry which is preliminary data.</text>
</comment>
<dbReference type="Pfam" id="PF24883">
    <property type="entry name" value="NPHP3_N"/>
    <property type="match status" value="1"/>
</dbReference>
<name>A0A423WQP1_CYTCH</name>
<organism evidence="3 4">
    <name type="scientific">Cytospora chrysosperma</name>
    <name type="common">Cytospora canker fungus</name>
    <name type="synonym">Sphaeria chrysosperma</name>
    <dbReference type="NCBI Taxonomy" id="252740"/>
    <lineage>
        <taxon>Eukaryota</taxon>
        <taxon>Fungi</taxon>
        <taxon>Dikarya</taxon>
        <taxon>Ascomycota</taxon>
        <taxon>Pezizomycotina</taxon>
        <taxon>Sordariomycetes</taxon>
        <taxon>Sordariomycetidae</taxon>
        <taxon>Diaporthales</taxon>
        <taxon>Cytosporaceae</taxon>
        <taxon>Cytospora</taxon>
    </lineage>
</organism>
<accession>A0A423WQP1</accession>
<evidence type="ECO:0000259" key="2">
    <source>
        <dbReference type="Pfam" id="PF24883"/>
    </source>
</evidence>
<proteinExistence type="predicted"/>
<dbReference type="OrthoDB" id="443402at2759"/>
<sequence length="630" mass="71056">MDAITAIGLASNIAQFVEYGIQFVKIALDIAHSPDGKTEDNDVIQGITRDLTETLKDIKISGSDKTLDALASKCLSAASKLDTIIKDNSRSPEDSLVQTLHKAGKNTFKRKEVRELADHLSNIRAQIAHHLLVLLRKHQMALGKTVDALAASSETSHAELAASLDEIVVMLGKISSKLGDKTLPHASALRTSSEFSFEFSSRQIRLQDAVQNHVLPYANKVTSMMEQKEKKILRTLYYDQLWDREFGITDAHTKTFQWIFGAHSAFRFREWLQEHSGIYWITGKAGSGKSTLMKFLTEQYVTKQLLLEWAGGGNSHDLVIAKHFFWSPGTPAQKSQEGLFRALLFQILSQRPEIIKEVCAERLNASYADSFGPWSRRQLLKALDNLGAIQHAKLKICLFIDGLDEYDGDHAELVRIIQNLGSLPNIKICAASRPWLDFLDAFGSSPWKVYIHDLTRDDMERFVRDKLHEDEKFQKLQLSNRSEASGLVNDITSRAQGVFLWTFLVVQSILRGLRNEDEITDLRRRVKSLPDDLSEYFDPRTSLPAIAFFYMNLDDKPPDKEPLPFLRDWPDVDEEKAEVLMIKKRQLIAQCKDLVFISADPGAPVLFAERAYPLSQSGPSYTPISARPGL</sequence>
<dbReference type="InterPro" id="IPR056884">
    <property type="entry name" value="NPHP3-like_N"/>
</dbReference>
<evidence type="ECO:0000313" key="3">
    <source>
        <dbReference type="EMBL" id="ROW05662.1"/>
    </source>
</evidence>
<dbReference type="InterPro" id="IPR027417">
    <property type="entry name" value="P-loop_NTPase"/>
</dbReference>
<feature type="domain" description="Nephrocystin 3-like N-terminal" evidence="2">
    <location>
        <begin position="255"/>
        <end position="433"/>
    </location>
</feature>
<dbReference type="Gene3D" id="3.40.50.300">
    <property type="entry name" value="P-loop containing nucleotide triphosphate hydrolases"/>
    <property type="match status" value="1"/>
</dbReference>
<keyword evidence="4" id="KW-1185">Reference proteome</keyword>
<protein>
    <recommendedName>
        <fullName evidence="2">Nephrocystin 3-like N-terminal domain-containing protein</fullName>
    </recommendedName>
</protein>
<evidence type="ECO:0000313" key="4">
    <source>
        <dbReference type="Proteomes" id="UP000284375"/>
    </source>
</evidence>